<comment type="caution">
    <text evidence="11">The sequence shown here is derived from an EMBL/GenBank/DDBJ whole genome shotgun (WGS) entry which is preliminary data.</text>
</comment>
<reference evidence="11" key="2">
    <citation type="submission" date="2021-05" db="EMBL/GenBank/DDBJ databases">
        <title>Pangenome of Leuconostoc gelidum warrants species status for Leuconostoc gelidum subsp. gasicomitatum.</title>
        <authorList>
            <person name="Johansson P."/>
            <person name="Sade E."/>
            <person name="Hultman J."/>
            <person name="Auvinen P."/>
            <person name="Bjorkroth J."/>
        </authorList>
    </citation>
    <scope>NUCLEOTIDE SEQUENCE</scope>
    <source>
        <strain evidence="11">A.21.4</strain>
    </source>
</reference>
<evidence type="ECO:0000313" key="10">
    <source>
        <dbReference type="EMBL" id="CUW16599.1"/>
    </source>
</evidence>
<dbReference type="Proteomes" id="UP000199271">
    <property type="component" value="Unassembled WGS sequence"/>
</dbReference>
<dbReference type="SUPFAM" id="SSF54637">
    <property type="entry name" value="Thioesterase/thiol ester dehydrase-isomerase"/>
    <property type="match status" value="2"/>
</dbReference>
<keyword evidence="3" id="KW-0378">Hydrolase</keyword>
<feature type="domain" description="Acyl-ACP thioesterase-like C-terminal" evidence="9">
    <location>
        <begin position="152"/>
        <end position="241"/>
    </location>
</feature>
<dbReference type="InterPro" id="IPR045023">
    <property type="entry name" value="FATA/B"/>
</dbReference>
<dbReference type="RefSeq" id="WP_013231231.1">
    <property type="nucleotide sequence ID" value="NZ_BPKT01000001.1"/>
</dbReference>
<evidence type="ECO:0000256" key="5">
    <source>
        <dbReference type="ARBA" id="ARBA00022946"/>
    </source>
</evidence>
<dbReference type="GO" id="GO:0016297">
    <property type="term" value="F:fatty acyl-[ACP] hydrolase activity"/>
    <property type="evidence" value="ECO:0007669"/>
    <property type="project" value="InterPro"/>
</dbReference>
<dbReference type="EMBL" id="JAHBFI010000001">
    <property type="protein sequence ID" value="MBZ5961680.1"/>
    <property type="molecule type" value="Genomic_DNA"/>
</dbReference>
<proteinExistence type="inferred from homology"/>
<name>A0A9Q3XSI2_9LACO</name>
<evidence type="ECO:0000256" key="4">
    <source>
        <dbReference type="ARBA" id="ARBA00022832"/>
    </source>
</evidence>
<comment type="similarity">
    <text evidence="1">Belongs to the acyl-ACP thioesterase family.</text>
</comment>
<feature type="domain" description="Acyl-ACP thioesterase N-terminal hotdog" evidence="8">
    <location>
        <begin position="3"/>
        <end position="130"/>
    </location>
</feature>
<sequence length="245" mass="28805">MHTFEIKRHVEYYEADTTGKLTLPMILNWAVLASKKQSDALGVGQKIYLGRGLGWIILQYEVHITRRPKINEEITIKTYAAKYNPFFVSRPFVFFDTNGNEIIRVDSIWAMIDIENRRMARLPQDIIDKYQAERVKQIPRIAKPAQFGIDDVFEENDYHVRYLDIDANKHVNNSKYFEWMQDVITPEFLATHEVTDINLKFENEVRLGHTIQSQVILQEHTSKHRIMLGDVVSAEAEFQWRDVSF</sequence>
<keyword evidence="7" id="KW-0275">Fatty acid biosynthesis</keyword>
<keyword evidence="5" id="KW-0809">Transit peptide</keyword>
<keyword evidence="6" id="KW-0443">Lipid metabolism</keyword>
<keyword evidence="2" id="KW-0444">Lipid biosynthesis</keyword>
<evidence type="ECO:0000256" key="7">
    <source>
        <dbReference type="ARBA" id="ARBA00023160"/>
    </source>
</evidence>
<evidence type="ECO:0000256" key="3">
    <source>
        <dbReference type="ARBA" id="ARBA00022801"/>
    </source>
</evidence>
<protein>
    <submittedName>
        <fullName evidence="11">Acyl-ACP thioesterase</fullName>
    </submittedName>
</protein>
<dbReference type="Gene3D" id="3.10.129.10">
    <property type="entry name" value="Hotdog Thioesterase"/>
    <property type="match status" value="1"/>
</dbReference>
<evidence type="ECO:0000259" key="8">
    <source>
        <dbReference type="Pfam" id="PF01643"/>
    </source>
</evidence>
<dbReference type="OMA" id="YNKYFCY"/>
<keyword evidence="12" id="KW-1185">Reference proteome</keyword>
<dbReference type="PANTHER" id="PTHR31727:SF6">
    <property type="entry name" value="OLEOYL-ACYL CARRIER PROTEIN THIOESTERASE 1, CHLOROPLASTIC"/>
    <property type="match status" value="1"/>
</dbReference>
<accession>A0A9Q3XSI2</accession>
<evidence type="ECO:0000256" key="6">
    <source>
        <dbReference type="ARBA" id="ARBA00023098"/>
    </source>
</evidence>
<dbReference type="InterPro" id="IPR002864">
    <property type="entry name" value="Acyl-ACP_thioesterase_NHD"/>
</dbReference>
<dbReference type="InterPro" id="IPR049427">
    <property type="entry name" value="Acyl-ACP_TE_C"/>
</dbReference>
<evidence type="ECO:0000313" key="13">
    <source>
        <dbReference type="Proteomes" id="UP000752647"/>
    </source>
</evidence>
<dbReference type="EMBL" id="FBSY01000017">
    <property type="protein sequence ID" value="CUW16599.1"/>
    <property type="molecule type" value="Genomic_DNA"/>
</dbReference>
<dbReference type="AlphaFoldDB" id="A0A9Q3XSI2"/>
<dbReference type="PANTHER" id="PTHR31727">
    <property type="entry name" value="OLEOYL-ACYL CARRIER PROTEIN THIOESTERASE 1, CHLOROPLASTIC"/>
    <property type="match status" value="1"/>
</dbReference>
<dbReference type="GeneID" id="34301915"/>
<dbReference type="Pfam" id="PF20791">
    <property type="entry name" value="Acyl-ACP_TE_C"/>
    <property type="match status" value="1"/>
</dbReference>
<evidence type="ECO:0000313" key="12">
    <source>
        <dbReference type="Proteomes" id="UP000199271"/>
    </source>
</evidence>
<dbReference type="InterPro" id="IPR029069">
    <property type="entry name" value="HotDog_dom_sf"/>
</dbReference>
<keyword evidence="4" id="KW-0276">Fatty acid metabolism</keyword>
<dbReference type="CDD" id="cd00586">
    <property type="entry name" value="4HBT"/>
    <property type="match status" value="1"/>
</dbReference>
<dbReference type="Pfam" id="PF01643">
    <property type="entry name" value="Acyl-ACP_TE"/>
    <property type="match status" value="1"/>
</dbReference>
<dbReference type="Proteomes" id="UP000752647">
    <property type="component" value="Unassembled WGS sequence"/>
</dbReference>
<evidence type="ECO:0000313" key="11">
    <source>
        <dbReference type="EMBL" id="MBZ5961680.1"/>
    </source>
</evidence>
<evidence type="ECO:0000256" key="1">
    <source>
        <dbReference type="ARBA" id="ARBA00006500"/>
    </source>
</evidence>
<reference evidence="10 12" key="1">
    <citation type="submission" date="2015-12" db="EMBL/GenBank/DDBJ databases">
        <authorList>
            <person name="Andreevskaya M."/>
        </authorList>
    </citation>
    <scope>NUCLEOTIDE SEQUENCE [LARGE SCALE GENOMIC DNA]</scope>
    <source>
        <strain evidence="10 12">C122c</strain>
    </source>
</reference>
<evidence type="ECO:0000256" key="2">
    <source>
        <dbReference type="ARBA" id="ARBA00022516"/>
    </source>
</evidence>
<gene>
    <name evidence="10" type="ORF">C122C_1508</name>
    <name evidence="11" type="ORF">KIJ12_00610</name>
</gene>
<evidence type="ECO:0000259" key="9">
    <source>
        <dbReference type="Pfam" id="PF20791"/>
    </source>
</evidence>
<organism evidence="11 13">
    <name type="scientific">Leuconostoc gasicomitatum</name>
    <dbReference type="NCBI Taxonomy" id="115778"/>
    <lineage>
        <taxon>Bacteria</taxon>
        <taxon>Bacillati</taxon>
        <taxon>Bacillota</taxon>
        <taxon>Bacilli</taxon>
        <taxon>Lactobacillales</taxon>
        <taxon>Lactobacillaceae</taxon>
        <taxon>Leuconostoc</taxon>
        <taxon>Leuconostoc gelidum group</taxon>
    </lineage>
</organism>
<dbReference type="GO" id="GO:0000036">
    <property type="term" value="F:acyl carrier activity"/>
    <property type="evidence" value="ECO:0007669"/>
    <property type="project" value="TreeGrafter"/>
</dbReference>